<dbReference type="Gene3D" id="3.30.310.280">
    <property type="match status" value="1"/>
</dbReference>
<dbReference type="Gene3D" id="6.10.250.3370">
    <property type="match status" value="1"/>
</dbReference>
<comment type="similarity">
    <text evidence="2">Belongs to the IucA/IucC family.</text>
</comment>
<comment type="caution">
    <text evidence="5">The sequence shown here is derived from an EMBL/GenBank/DDBJ whole genome shotgun (WGS) entry which is preliminary data.</text>
</comment>
<evidence type="ECO:0000256" key="1">
    <source>
        <dbReference type="ARBA" id="ARBA00004924"/>
    </source>
</evidence>
<organism evidence="5 6">
    <name type="scientific">Marinitenerispora sediminis</name>
    <dbReference type="NCBI Taxonomy" id="1931232"/>
    <lineage>
        <taxon>Bacteria</taxon>
        <taxon>Bacillati</taxon>
        <taxon>Actinomycetota</taxon>
        <taxon>Actinomycetes</taxon>
        <taxon>Streptosporangiales</taxon>
        <taxon>Nocardiopsidaceae</taxon>
        <taxon>Marinitenerispora</taxon>
    </lineage>
</organism>
<comment type="pathway">
    <text evidence="1">Siderophore biosynthesis.</text>
</comment>
<evidence type="ECO:0000313" key="5">
    <source>
        <dbReference type="EMBL" id="RCV55220.1"/>
    </source>
</evidence>
<proteinExistence type="inferred from homology"/>
<dbReference type="Gene3D" id="1.10.510.40">
    <property type="match status" value="1"/>
</dbReference>
<dbReference type="InterPro" id="IPR037455">
    <property type="entry name" value="LucA/IucC-like"/>
</dbReference>
<feature type="domain" description="Aerobactin siderophore biosynthesis IucA/IucC-like C-terminal" evidence="4">
    <location>
        <begin position="416"/>
        <end position="573"/>
    </location>
</feature>
<evidence type="ECO:0000256" key="2">
    <source>
        <dbReference type="ARBA" id="ARBA00007832"/>
    </source>
</evidence>
<feature type="domain" description="Aerobactin siderophore biosynthesis IucA/IucC N-terminal" evidence="3">
    <location>
        <begin position="144"/>
        <end position="394"/>
    </location>
</feature>
<dbReference type="Proteomes" id="UP000253318">
    <property type="component" value="Unassembled WGS sequence"/>
</dbReference>
<accession>A0A368T2L3</accession>
<dbReference type="GO" id="GO:0019290">
    <property type="term" value="P:siderophore biosynthetic process"/>
    <property type="evidence" value="ECO:0007669"/>
    <property type="project" value="InterPro"/>
</dbReference>
<evidence type="ECO:0000313" key="6">
    <source>
        <dbReference type="Proteomes" id="UP000253318"/>
    </source>
</evidence>
<protein>
    <submittedName>
        <fullName evidence="5">IucA/IucC family protein</fullName>
    </submittedName>
</protein>
<gene>
    <name evidence="5" type="ORF">DEF24_18160</name>
</gene>
<dbReference type="OrthoDB" id="495728at2"/>
<sequence length="612" mass="67355">MTPPRSAPGDTVAHLTPANWDRANRLLVRKALAEYAHERLIRPEPRPGGGYVVRGDDGAVEYRFTARVRALDHWQVDADSITRHRDGAELPLDALDLVLDLRGSLALGTGVLPIYLEELSSTLAGSAYKLSRPPVSAAELARADFQAVEAGMTEGHPCFVANNGRLGFDSTEYLSYAPETGSRVRLVWVAARRERSTFTCSPDLDYDRLVAGELDAGTLRAFAARLAERGGDLADYHLIPAHPWQWENRLSVTFAGDVARGDLVYLGPGPDAYQPQQSIRTFFNTSEPSRHYVKTALSVLNMGFVRGLSAKYMKATPAINDWVADLVSGDEVLRRCGFTVLRERAAVGYHNEQYAAASPPGSPYTKMLAALWRESPVPTLEPGQRLATMASLLHVDRAGASVVGALVAESGLPAARWLRRYLDAYLTPVLHCFYAHQLVFMPHGENIILVLEDGVPRRAIMKDIGEEVGLLAPGTPLPPGVERIRAEVPEDEKLLSVFTDVFDCFLRFLNAIMVEEGLLEEAEFWRTVAECVTGYQESAPHLATEFAKYDMFAERFQLSCLNRLQLRDNRQMVDLDDPSAALQFVGTLENPIARFAGPRTARGPAEAAASGR</sequence>
<evidence type="ECO:0000259" key="4">
    <source>
        <dbReference type="Pfam" id="PF06276"/>
    </source>
</evidence>
<dbReference type="RefSeq" id="WP_114399792.1">
    <property type="nucleotide sequence ID" value="NZ_QEIM01000154.1"/>
</dbReference>
<evidence type="ECO:0000259" key="3">
    <source>
        <dbReference type="Pfam" id="PF04183"/>
    </source>
</evidence>
<dbReference type="InterPro" id="IPR007310">
    <property type="entry name" value="Aerobactin_biosyn_IucA/IucC_N"/>
</dbReference>
<name>A0A368T2L3_9ACTN</name>
<dbReference type="PANTHER" id="PTHR34384">
    <property type="entry name" value="L-2,3-DIAMINOPROPANOATE--CITRATE LIGASE"/>
    <property type="match status" value="1"/>
</dbReference>
<dbReference type="PANTHER" id="PTHR34384:SF6">
    <property type="entry name" value="STAPHYLOFERRIN B SYNTHASE"/>
    <property type="match status" value="1"/>
</dbReference>
<keyword evidence="6" id="KW-1185">Reference proteome</keyword>
<dbReference type="GO" id="GO:0016881">
    <property type="term" value="F:acid-amino acid ligase activity"/>
    <property type="evidence" value="ECO:0007669"/>
    <property type="project" value="UniProtKB-ARBA"/>
</dbReference>
<reference evidence="5 6" key="1">
    <citation type="submission" date="2018-04" db="EMBL/GenBank/DDBJ databases">
        <title>Novel actinobacteria from marine sediment.</title>
        <authorList>
            <person name="Ng Z.Y."/>
            <person name="Tan G.Y.A."/>
        </authorList>
    </citation>
    <scope>NUCLEOTIDE SEQUENCE [LARGE SCALE GENOMIC DNA]</scope>
    <source>
        <strain evidence="5 6">TPS81</strain>
    </source>
</reference>
<dbReference type="EMBL" id="QEIN01000150">
    <property type="protein sequence ID" value="RCV55220.1"/>
    <property type="molecule type" value="Genomic_DNA"/>
</dbReference>
<dbReference type="Pfam" id="PF04183">
    <property type="entry name" value="IucA_IucC"/>
    <property type="match status" value="1"/>
</dbReference>
<dbReference type="AlphaFoldDB" id="A0A368T2L3"/>
<dbReference type="InterPro" id="IPR022770">
    <property type="entry name" value="IucA/IucC-like_C"/>
</dbReference>
<dbReference type="Pfam" id="PF06276">
    <property type="entry name" value="FhuF"/>
    <property type="match status" value="1"/>
</dbReference>